<feature type="signal peptide" evidence="1">
    <location>
        <begin position="1"/>
        <end position="26"/>
    </location>
</feature>
<evidence type="ECO:0008006" key="4">
    <source>
        <dbReference type="Google" id="ProtNLM"/>
    </source>
</evidence>
<dbReference type="NCBIfam" id="TIGR04433">
    <property type="entry name" value="UrcA_uranyl"/>
    <property type="match status" value="1"/>
</dbReference>
<evidence type="ECO:0000256" key="1">
    <source>
        <dbReference type="SAM" id="SignalP"/>
    </source>
</evidence>
<dbReference type="EMBL" id="BAABHV010000001">
    <property type="protein sequence ID" value="GAA5045891.1"/>
    <property type="molecule type" value="Genomic_DNA"/>
</dbReference>
<comment type="caution">
    <text evidence="2">The sequence shown here is derived from an EMBL/GenBank/DDBJ whole genome shotgun (WGS) entry which is preliminary data.</text>
</comment>
<organism evidence="2 3">
    <name type="scientific">Erythrobacter westpacificensis</name>
    <dbReference type="NCBI Taxonomy" id="1055231"/>
    <lineage>
        <taxon>Bacteria</taxon>
        <taxon>Pseudomonadati</taxon>
        <taxon>Pseudomonadota</taxon>
        <taxon>Alphaproteobacteria</taxon>
        <taxon>Sphingomonadales</taxon>
        <taxon>Erythrobacteraceae</taxon>
        <taxon>Erythrobacter/Porphyrobacter group</taxon>
        <taxon>Erythrobacter</taxon>
    </lineage>
</organism>
<dbReference type="InterPro" id="IPR030972">
    <property type="entry name" value="UrcA_uranyl"/>
</dbReference>
<keyword evidence="3" id="KW-1185">Reference proteome</keyword>
<reference evidence="3" key="1">
    <citation type="journal article" date="2019" name="Int. J. Syst. Evol. Microbiol.">
        <title>The Global Catalogue of Microorganisms (GCM) 10K type strain sequencing project: providing services to taxonomists for standard genome sequencing and annotation.</title>
        <authorList>
            <consortium name="The Broad Institute Genomics Platform"/>
            <consortium name="The Broad Institute Genome Sequencing Center for Infectious Disease"/>
            <person name="Wu L."/>
            <person name="Ma J."/>
        </authorList>
    </citation>
    <scope>NUCLEOTIDE SEQUENCE [LARGE SCALE GENOMIC DNA]</scope>
    <source>
        <strain evidence="3">JCM 18014</strain>
    </source>
</reference>
<dbReference type="RefSeq" id="WP_346031168.1">
    <property type="nucleotide sequence ID" value="NZ_BAABHV010000001.1"/>
</dbReference>
<keyword evidence="1" id="KW-0732">Signal</keyword>
<protein>
    <recommendedName>
        <fullName evidence="4">UrcA family protein</fullName>
    </recommendedName>
</protein>
<feature type="chain" id="PRO_5047517050" description="UrcA family protein" evidence="1">
    <location>
        <begin position="27"/>
        <end position="103"/>
    </location>
</feature>
<evidence type="ECO:0000313" key="2">
    <source>
        <dbReference type="EMBL" id="GAA5045891.1"/>
    </source>
</evidence>
<name>A0ABP9JVR9_9SPHN</name>
<proteinExistence type="predicted"/>
<gene>
    <name evidence="2" type="ORF">GCM10023208_00820</name>
</gene>
<dbReference type="Proteomes" id="UP001500518">
    <property type="component" value="Unassembled WGS sequence"/>
</dbReference>
<accession>A0ABP9JVR9</accession>
<evidence type="ECO:0000313" key="3">
    <source>
        <dbReference type="Proteomes" id="UP001500518"/>
    </source>
</evidence>
<sequence>MKTPKITFALALAAAGMAAAPTMASAEDSQTVRVTYEDLDLSTQYGIDELEKRIERAARQICGNDIRTGTNIRSRDARACVYETKQQISEQFAEVVANAQRGG</sequence>